<keyword evidence="2" id="KW-1185">Reference proteome</keyword>
<evidence type="ECO:0000313" key="1">
    <source>
        <dbReference type="EMBL" id="GAA4481488.1"/>
    </source>
</evidence>
<comment type="caution">
    <text evidence="1">The sequence shown here is derived from an EMBL/GenBank/DDBJ whole genome shotgun (WGS) entry which is preliminary data.</text>
</comment>
<proteinExistence type="predicted"/>
<sequence length="78" mass="8842">MRRILSIALAVALESYLDLPRWYGARHGGDAAKELTTQLSLIAASVSRTAGEIYASEERRMRDHTRYLRDRDTEPPPV</sequence>
<reference evidence="2" key="1">
    <citation type="journal article" date="2019" name="Int. J. Syst. Evol. Microbiol.">
        <title>The Global Catalogue of Microorganisms (GCM) 10K type strain sequencing project: providing services to taxonomists for standard genome sequencing and annotation.</title>
        <authorList>
            <consortium name="The Broad Institute Genomics Platform"/>
            <consortium name="The Broad Institute Genome Sequencing Center for Infectious Disease"/>
            <person name="Wu L."/>
            <person name="Ma J."/>
        </authorList>
    </citation>
    <scope>NUCLEOTIDE SEQUENCE [LARGE SCALE GENOMIC DNA]</scope>
    <source>
        <strain evidence="2">JCM 17933</strain>
    </source>
</reference>
<protein>
    <submittedName>
        <fullName evidence="1">Uncharacterized protein</fullName>
    </submittedName>
</protein>
<gene>
    <name evidence="1" type="ORF">GCM10023191_000490</name>
</gene>
<dbReference type="RefSeq" id="WP_345455627.1">
    <property type="nucleotide sequence ID" value="NZ_BAABHF010000002.1"/>
</dbReference>
<name>A0ABP8P6D0_9ACTN</name>
<dbReference type="Proteomes" id="UP001500503">
    <property type="component" value="Unassembled WGS sequence"/>
</dbReference>
<organism evidence="1 2">
    <name type="scientific">Actinoallomurus oryzae</name>
    <dbReference type="NCBI Taxonomy" id="502180"/>
    <lineage>
        <taxon>Bacteria</taxon>
        <taxon>Bacillati</taxon>
        <taxon>Actinomycetota</taxon>
        <taxon>Actinomycetes</taxon>
        <taxon>Streptosporangiales</taxon>
        <taxon>Thermomonosporaceae</taxon>
        <taxon>Actinoallomurus</taxon>
    </lineage>
</organism>
<accession>A0ABP8P6D0</accession>
<evidence type="ECO:0000313" key="2">
    <source>
        <dbReference type="Proteomes" id="UP001500503"/>
    </source>
</evidence>
<dbReference type="EMBL" id="BAABHF010000002">
    <property type="protein sequence ID" value="GAA4481488.1"/>
    <property type="molecule type" value="Genomic_DNA"/>
</dbReference>